<name>A0A922SQT1_SPOEX</name>
<dbReference type="PROSITE" id="PS50195">
    <property type="entry name" value="PX"/>
    <property type="match status" value="1"/>
</dbReference>
<dbReference type="AlphaFoldDB" id="A0A922SQT1"/>
<dbReference type="Gene3D" id="1.20.1270.60">
    <property type="entry name" value="Arfaptin homology (AH) domain/BAR domain"/>
    <property type="match status" value="1"/>
</dbReference>
<comment type="caution">
    <text evidence="3">The sequence shown here is derived from an EMBL/GenBank/DDBJ whole genome shotgun (WGS) entry which is preliminary data.</text>
</comment>
<evidence type="ECO:0000259" key="2">
    <source>
        <dbReference type="PROSITE" id="PS50195"/>
    </source>
</evidence>
<comment type="similarity">
    <text evidence="1">Belongs to the sorting nexin family.</text>
</comment>
<dbReference type="GO" id="GO:0010008">
    <property type="term" value="C:endosome membrane"/>
    <property type="evidence" value="ECO:0007669"/>
    <property type="project" value="TreeGrafter"/>
</dbReference>
<evidence type="ECO:0000313" key="4">
    <source>
        <dbReference type="Proteomes" id="UP000814243"/>
    </source>
</evidence>
<dbReference type="SUPFAM" id="SSF64268">
    <property type="entry name" value="PX domain"/>
    <property type="match status" value="1"/>
</dbReference>
<dbReference type="Pfam" id="PF00787">
    <property type="entry name" value="PX"/>
    <property type="match status" value="1"/>
</dbReference>
<dbReference type="PANTHER" id="PTHR10555">
    <property type="entry name" value="SORTING NEXIN"/>
    <property type="match status" value="1"/>
</dbReference>
<dbReference type="InterPro" id="IPR036871">
    <property type="entry name" value="PX_dom_sf"/>
</dbReference>
<organism evidence="3 4">
    <name type="scientific">Spodoptera exigua</name>
    <name type="common">Beet armyworm</name>
    <name type="synonym">Noctua fulgens</name>
    <dbReference type="NCBI Taxonomy" id="7107"/>
    <lineage>
        <taxon>Eukaryota</taxon>
        <taxon>Metazoa</taxon>
        <taxon>Ecdysozoa</taxon>
        <taxon>Arthropoda</taxon>
        <taxon>Hexapoda</taxon>
        <taxon>Insecta</taxon>
        <taxon>Pterygota</taxon>
        <taxon>Neoptera</taxon>
        <taxon>Endopterygota</taxon>
        <taxon>Lepidoptera</taxon>
        <taxon>Glossata</taxon>
        <taxon>Ditrysia</taxon>
        <taxon>Noctuoidea</taxon>
        <taxon>Noctuidae</taxon>
        <taxon>Amphipyrinae</taxon>
        <taxon>Spodoptera</taxon>
    </lineage>
</organism>
<accession>A0A922SQT1</accession>
<dbReference type="Pfam" id="PF09325">
    <property type="entry name" value="Vps5"/>
    <property type="match status" value="1"/>
</dbReference>
<dbReference type="PANTHER" id="PTHR10555:SF170">
    <property type="entry name" value="FI18122P1"/>
    <property type="match status" value="1"/>
</dbReference>
<protein>
    <recommendedName>
        <fullName evidence="2">PX domain-containing protein</fullName>
    </recommendedName>
</protein>
<dbReference type="Proteomes" id="UP000814243">
    <property type="component" value="Unassembled WGS sequence"/>
</dbReference>
<dbReference type="InterPro" id="IPR027267">
    <property type="entry name" value="AH/BAR_dom_sf"/>
</dbReference>
<feature type="domain" description="PX" evidence="2">
    <location>
        <begin position="1"/>
        <end position="180"/>
    </location>
</feature>
<dbReference type="Gene3D" id="3.30.1520.10">
    <property type="entry name" value="Phox-like domain"/>
    <property type="match status" value="1"/>
</dbReference>
<dbReference type="GO" id="GO:0034498">
    <property type="term" value="P:early endosome to Golgi transport"/>
    <property type="evidence" value="ECO:0007669"/>
    <property type="project" value="TreeGrafter"/>
</dbReference>
<reference evidence="3" key="1">
    <citation type="journal article" date="2021" name="G3 (Bethesda)">
        <title>Genome and transcriptome analysis of the beet armyworm Spodoptera exigua reveals targets for pest control. .</title>
        <authorList>
            <person name="Simon S."/>
            <person name="Breeschoten T."/>
            <person name="Jansen H.J."/>
            <person name="Dirks R.P."/>
            <person name="Schranz M.E."/>
            <person name="Ros V.I.D."/>
        </authorList>
    </citation>
    <scope>NUCLEOTIDE SEQUENCE</scope>
    <source>
        <strain evidence="3">TB_SE_WUR_2020</strain>
    </source>
</reference>
<dbReference type="InterPro" id="IPR001683">
    <property type="entry name" value="PX_dom"/>
</dbReference>
<dbReference type="GO" id="GO:0035091">
    <property type="term" value="F:phosphatidylinositol binding"/>
    <property type="evidence" value="ECO:0007669"/>
    <property type="project" value="InterPro"/>
</dbReference>
<proteinExistence type="inferred from homology"/>
<gene>
    <name evidence="3" type="ORF">HF086_011316</name>
</gene>
<dbReference type="EMBL" id="JACEFF010000027">
    <property type="protein sequence ID" value="KAH9645526.1"/>
    <property type="molecule type" value="Genomic_DNA"/>
</dbReference>
<evidence type="ECO:0000313" key="3">
    <source>
        <dbReference type="EMBL" id="KAH9645526.1"/>
    </source>
</evidence>
<sequence length="180" mass="20688">MSSYVAYRVLTKTNMPIFSKHEFAVLRRFSDFLGLHEKLTEKYLRSGRIIPPAPEKSIVDTELPKATSTSALSGAGVLRLFNKVGETVNKITYRMDESDPIEHLRLEQSNTDFYVLAEHVKDYLGLIGAIKDVFHERVKVFQNWQHAQMQLTKRRENKAKAELANRPEKIEQAANEIIEV</sequence>
<dbReference type="InterPro" id="IPR015404">
    <property type="entry name" value="Vps5_C"/>
</dbReference>
<dbReference type="GO" id="GO:0005829">
    <property type="term" value="C:cytosol"/>
    <property type="evidence" value="ECO:0007669"/>
    <property type="project" value="GOC"/>
</dbReference>
<evidence type="ECO:0000256" key="1">
    <source>
        <dbReference type="ARBA" id="ARBA00010883"/>
    </source>
</evidence>